<evidence type="ECO:0000256" key="1">
    <source>
        <dbReference type="SAM" id="MobiDB-lite"/>
    </source>
</evidence>
<evidence type="ECO:0000313" key="3">
    <source>
        <dbReference type="Proteomes" id="UP000193144"/>
    </source>
</evidence>
<evidence type="ECO:0000313" key="2">
    <source>
        <dbReference type="EMBL" id="ORY11688.1"/>
    </source>
</evidence>
<organism evidence="2 3">
    <name type="scientific">Clohesyomyces aquaticus</name>
    <dbReference type="NCBI Taxonomy" id="1231657"/>
    <lineage>
        <taxon>Eukaryota</taxon>
        <taxon>Fungi</taxon>
        <taxon>Dikarya</taxon>
        <taxon>Ascomycota</taxon>
        <taxon>Pezizomycotina</taxon>
        <taxon>Dothideomycetes</taxon>
        <taxon>Pleosporomycetidae</taxon>
        <taxon>Pleosporales</taxon>
        <taxon>Lindgomycetaceae</taxon>
        <taxon>Clohesyomyces</taxon>
    </lineage>
</organism>
<sequence length="172" mass="18744">MGLRDDGLRRRRLTLRCEWLDDQANITRAKRKEAPEFGGSIEASAVESWNNIVGEELDQPPVYRAGRREDTGREGRGHGPMCREGESEGIKGRSDPGPFIAAASISSSDLQTASSPTPTCYFLLGKRRFSSTTSPHPFPINTPIITKMDTCGRCTGGYSIRVCPGCAGNPIQ</sequence>
<feature type="compositionally biased region" description="Basic and acidic residues" evidence="1">
    <location>
        <begin position="66"/>
        <end position="94"/>
    </location>
</feature>
<dbReference type="EMBL" id="MCFA01000058">
    <property type="protein sequence ID" value="ORY11688.1"/>
    <property type="molecule type" value="Genomic_DNA"/>
</dbReference>
<dbReference type="Proteomes" id="UP000193144">
    <property type="component" value="Unassembled WGS sequence"/>
</dbReference>
<proteinExistence type="predicted"/>
<comment type="caution">
    <text evidence="2">The sequence shown here is derived from an EMBL/GenBank/DDBJ whole genome shotgun (WGS) entry which is preliminary data.</text>
</comment>
<dbReference type="AlphaFoldDB" id="A0A1Y1ZN84"/>
<name>A0A1Y1ZN84_9PLEO</name>
<gene>
    <name evidence="2" type="ORF">BCR34DRAFT_316280</name>
</gene>
<feature type="region of interest" description="Disordered" evidence="1">
    <location>
        <begin position="63"/>
        <end position="96"/>
    </location>
</feature>
<reference evidence="2 3" key="1">
    <citation type="submission" date="2016-07" db="EMBL/GenBank/DDBJ databases">
        <title>Pervasive Adenine N6-methylation of Active Genes in Fungi.</title>
        <authorList>
            <consortium name="DOE Joint Genome Institute"/>
            <person name="Mondo S.J."/>
            <person name="Dannebaum R.O."/>
            <person name="Kuo R.C."/>
            <person name="Labutti K."/>
            <person name="Haridas S."/>
            <person name="Kuo A."/>
            <person name="Salamov A."/>
            <person name="Ahrendt S.R."/>
            <person name="Lipzen A."/>
            <person name="Sullivan W."/>
            <person name="Andreopoulos W.B."/>
            <person name="Clum A."/>
            <person name="Lindquist E."/>
            <person name="Daum C."/>
            <person name="Ramamoorthy G.K."/>
            <person name="Gryganskyi A."/>
            <person name="Culley D."/>
            <person name="Magnuson J.K."/>
            <person name="James T.Y."/>
            <person name="O'Malley M.A."/>
            <person name="Stajich J.E."/>
            <person name="Spatafora J.W."/>
            <person name="Visel A."/>
            <person name="Grigoriev I.V."/>
        </authorList>
    </citation>
    <scope>NUCLEOTIDE SEQUENCE [LARGE SCALE GENOMIC DNA]</scope>
    <source>
        <strain evidence="2 3">CBS 115471</strain>
    </source>
</reference>
<protein>
    <submittedName>
        <fullName evidence="2">Uncharacterized protein</fullName>
    </submittedName>
</protein>
<accession>A0A1Y1ZN84</accession>
<keyword evidence="3" id="KW-1185">Reference proteome</keyword>